<proteinExistence type="predicted"/>
<keyword evidence="3" id="KW-1185">Reference proteome</keyword>
<evidence type="ECO:0000313" key="3">
    <source>
        <dbReference type="Proteomes" id="UP000832072"/>
    </source>
</evidence>
<evidence type="ECO:0000259" key="1">
    <source>
        <dbReference type="SMART" id="SM00507"/>
    </source>
</evidence>
<accession>A0AAE9G9E8</accession>
<feature type="domain" description="HNH nuclease" evidence="1">
    <location>
        <begin position="72"/>
        <end position="129"/>
    </location>
</feature>
<dbReference type="Pfam" id="PF13392">
    <property type="entry name" value="HNH_3"/>
    <property type="match status" value="1"/>
</dbReference>
<organism evidence="2 3">
    <name type="scientific">Cronobacter phage LPCS28</name>
    <dbReference type="NCBI Taxonomy" id="2924885"/>
    <lineage>
        <taxon>Viruses</taxon>
        <taxon>Duplodnaviria</taxon>
        <taxon>Heunggongvirae</taxon>
        <taxon>Uroviricota</taxon>
        <taxon>Caudoviricetes</taxon>
        <taxon>Pantevenvirales</taxon>
        <taxon>Straboviridae</taxon>
        <taxon>Nanhuvirus</taxon>
        <taxon>Nanhuvirus LPCS28</taxon>
    </lineage>
</organism>
<reference evidence="2 3" key="1">
    <citation type="submission" date="2022-02" db="EMBL/GenBank/DDBJ databases">
        <authorList>
            <person name="Tian F."/>
            <person name="Li J."/>
            <person name="Li F."/>
            <person name="Tong Y."/>
        </authorList>
    </citation>
    <scope>NUCLEOTIDE SEQUENCE [LARGE SCALE GENOMIC DNA]</scope>
</reference>
<dbReference type="EMBL" id="OM638103">
    <property type="protein sequence ID" value="UNY46959.1"/>
    <property type="molecule type" value="Genomic_DNA"/>
</dbReference>
<gene>
    <name evidence="2" type="ORF">EHEKIMEA_00075</name>
</gene>
<dbReference type="CDD" id="cd00085">
    <property type="entry name" value="HNHc"/>
    <property type="match status" value="1"/>
</dbReference>
<name>A0AAE9G9E8_9CAUD</name>
<sequence>MAKSPQPKKLVVCENILCNKEFLRNPSAIIEGQKIYCNHECRVTHERHINVTEWLSGRLVGYKGKCKQLKPFVRDYVIKKNGGTQCSQCGWNEKHPIDNRSLTEIDHIDGNADNCSPENLRVLCPNCHSMTPTYRARNKVSTRNR</sequence>
<evidence type="ECO:0000313" key="2">
    <source>
        <dbReference type="EMBL" id="UNY46959.1"/>
    </source>
</evidence>
<dbReference type="SMART" id="SM00507">
    <property type="entry name" value="HNHc"/>
    <property type="match status" value="1"/>
</dbReference>
<dbReference type="InterPro" id="IPR003615">
    <property type="entry name" value="HNH_nuc"/>
</dbReference>
<dbReference type="Proteomes" id="UP000832072">
    <property type="component" value="Segment"/>
</dbReference>
<protein>
    <recommendedName>
        <fullName evidence="1">HNH nuclease domain-containing protein</fullName>
    </recommendedName>
</protein>